<comment type="caution">
    <text evidence="1">The sequence shown here is derived from an EMBL/GenBank/DDBJ whole genome shotgun (WGS) entry which is preliminary data.</text>
</comment>
<dbReference type="AlphaFoldDB" id="A0AA37RYC6"/>
<dbReference type="RefSeq" id="WP_095504614.1">
    <property type="nucleotide sequence ID" value="NZ_BSNC01000006.1"/>
</dbReference>
<dbReference type="Pfam" id="PF11749">
    <property type="entry name" value="DUF3305"/>
    <property type="match status" value="1"/>
</dbReference>
<dbReference type="InterPro" id="IPR021736">
    <property type="entry name" value="DUF3305"/>
</dbReference>
<evidence type="ECO:0008006" key="3">
    <source>
        <dbReference type="Google" id="ProtNLM"/>
    </source>
</evidence>
<sequence>MKQTESVWPLMVKLKAVEKQVGQWSAIDWQIDYLGPASQPAPEGSKMILLELHKDERASYRLNLDMDNPALYIVCDDLGNDQWEPLSASADQNVAAGCLESDMPLLNVPMPAAIAVWMEAFITRHGEVEIRAHRRKHVNRRKEFAGEQDRKRGSKA</sequence>
<protein>
    <recommendedName>
        <fullName evidence="3">DUF3305 domain-containing protein</fullName>
    </recommendedName>
</protein>
<gene>
    <name evidence="1" type="ORF">GCM10007895_28550</name>
</gene>
<reference evidence="1" key="1">
    <citation type="journal article" date="2014" name="Int. J. Syst. Evol. Microbiol.">
        <title>Complete genome sequence of Corynebacterium casei LMG S-19264T (=DSM 44701T), isolated from a smear-ripened cheese.</title>
        <authorList>
            <consortium name="US DOE Joint Genome Institute (JGI-PGF)"/>
            <person name="Walter F."/>
            <person name="Albersmeier A."/>
            <person name="Kalinowski J."/>
            <person name="Ruckert C."/>
        </authorList>
    </citation>
    <scope>NUCLEOTIDE SEQUENCE</scope>
    <source>
        <strain evidence="1">NBRC 101628</strain>
    </source>
</reference>
<evidence type="ECO:0000313" key="1">
    <source>
        <dbReference type="EMBL" id="GLP97548.1"/>
    </source>
</evidence>
<organism evidence="1 2">
    <name type="scientific">Paraferrimonas sedimenticola</name>
    <dbReference type="NCBI Taxonomy" id="375674"/>
    <lineage>
        <taxon>Bacteria</taxon>
        <taxon>Pseudomonadati</taxon>
        <taxon>Pseudomonadota</taxon>
        <taxon>Gammaproteobacteria</taxon>
        <taxon>Alteromonadales</taxon>
        <taxon>Ferrimonadaceae</taxon>
        <taxon>Paraferrimonas</taxon>
    </lineage>
</organism>
<name>A0AA37RYC6_9GAMM</name>
<accession>A0AA37RYC6</accession>
<reference evidence="1" key="2">
    <citation type="submission" date="2023-01" db="EMBL/GenBank/DDBJ databases">
        <title>Draft genome sequence of Paraferrimonas sedimenticola strain NBRC 101628.</title>
        <authorList>
            <person name="Sun Q."/>
            <person name="Mori K."/>
        </authorList>
    </citation>
    <scope>NUCLEOTIDE SEQUENCE</scope>
    <source>
        <strain evidence="1">NBRC 101628</strain>
    </source>
</reference>
<evidence type="ECO:0000313" key="2">
    <source>
        <dbReference type="Proteomes" id="UP001161422"/>
    </source>
</evidence>
<proteinExistence type="predicted"/>
<dbReference type="Proteomes" id="UP001161422">
    <property type="component" value="Unassembled WGS sequence"/>
</dbReference>
<keyword evidence="2" id="KW-1185">Reference proteome</keyword>
<dbReference type="EMBL" id="BSNC01000006">
    <property type="protein sequence ID" value="GLP97548.1"/>
    <property type="molecule type" value="Genomic_DNA"/>
</dbReference>